<evidence type="ECO:0000313" key="3">
    <source>
        <dbReference type="Proteomes" id="UP000011083"/>
    </source>
</evidence>
<dbReference type="InterPro" id="IPR001810">
    <property type="entry name" value="F-box_dom"/>
</dbReference>
<dbReference type="VEuPathDB" id="AmoebaDB:ACA1_179180"/>
<dbReference type="PROSITE" id="PS50181">
    <property type="entry name" value="FBOX"/>
    <property type="match status" value="1"/>
</dbReference>
<dbReference type="Gene3D" id="1.20.1280.50">
    <property type="match status" value="1"/>
</dbReference>
<dbReference type="Proteomes" id="UP000011083">
    <property type="component" value="Unassembled WGS sequence"/>
</dbReference>
<evidence type="ECO:0000313" key="2">
    <source>
        <dbReference type="EMBL" id="ELR16216.1"/>
    </source>
</evidence>
<sequence length="83" mass="9784">MDALPEELWMTVLGFLDVPALVHLRLTNVFLRRLALDDRWARKVAAYRRTADYLRKRRRAMVQHYGPDFRPPSASLAPDDLEY</sequence>
<protein>
    <recommendedName>
        <fullName evidence="1">F-box domain-containing protein</fullName>
    </recommendedName>
</protein>
<keyword evidence="3" id="KW-1185">Reference proteome</keyword>
<dbReference type="EMBL" id="KB008006">
    <property type="protein sequence ID" value="ELR16216.1"/>
    <property type="molecule type" value="Genomic_DNA"/>
</dbReference>
<dbReference type="GeneID" id="14916848"/>
<dbReference type="InterPro" id="IPR036047">
    <property type="entry name" value="F-box-like_dom_sf"/>
</dbReference>
<feature type="domain" description="F-box" evidence="1">
    <location>
        <begin position="1"/>
        <end position="44"/>
    </location>
</feature>
<accession>L8GVV9</accession>
<dbReference type="KEGG" id="acan:ACA1_179180"/>
<dbReference type="Pfam" id="PF12937">
    <property type="entry name" value="F-box-like"/>
    <property type="match status" value="1"/>
</dbReference>
<dbReference type="SUPFAM" id="SSF81383">
    <property type="entry name" value="F-box domain"/>
    <property type="match status" value="1"/>
</dbReference>
<gene>
    <name evidence="2" type="ORF">ACA1_179180</name>
</gene>
<dbReference type="AlphaFoldDB" id="L8GVV9"/>
<name>L8GVV9_ACACF</name>
<proteinExistence type="predicted"/>
<dbReference type="RefSeq" id="XP_004338229.1">
    <property type="nucleotide sequence ID" value="XM_004338181.1"/>
</dbReference>
<reference evidence="2 3" key="1">
    <citation type="journal article" date="2013" name="Genome Biol.">
        <title>Genome of Acanthamoeba castellanii highlights extensive lateral gene transfer and early evolution of tyrosine kinase signaling.</title>
        <authorList>
            <person name="Clarke M."/>
            <person name="Lohan A.J."/>
            <person name="Liu B."/>
            <person name="Lagkouvardos I."/>
            <person name="Roy S."/>
            <person name="Zafar N."/>
            <person name="Bertelli C."/>
            <person name="Schilde C."/>
            <person name="Kianianmomeni A."/>
            <person name="Burglin T.R."/>
            <person name="Frech C."/>
            <person name="Turcotte B."/>
            <person name="Kopec K.O."/>
            <person name="Synnott J.M."/>
            <person name="Choo C."/>
            <person name="Paponov I."/>
            <person name="Finkler A."/>
            <person name="Soon Heng Tan C."/>
            <person name="Hutchins A.P."/>
            <person name="Weinmeier T."/>
            <person name="Rattei T."/>
            <person name="Chu J.S."/>
            <person name="Gimenez G."/>
            <person name="Irimia M."/>
            <person name="Rigden D.J."/>
            <person name="Fitzpatrick D.A."/>
            <person name="Lorenzo-Morales J."/>
            <person name="Bateman A."/>
            <person name="Chiu C.H."/>
            <person name="Tang P."/>
            <person name="Hegemann P."/>
            <person name="Fromm H."/>
            <person name="Raoult D."/>
            <person name="Greub G."/>
            <person name="Miranda-Saavedra D."/>
            <person name="Chen N."/>
            <person name="Nash P."/>
            <person name="Ginger M.L."/>
            <person name="Horn M."/>
            <person name="Schaap P."/>
            <person name="Caler L."/>
            <person name="Loftus B."/>
        </authorList>
    </citation>
    <scope>NUCLEOTIDE SEQUENCE [LARGE SCALE GENOMIC DNA]</scope>
    <source>
        <strain evidence="2 3">Neff</strain>
    </source>
</reference>
<organism evidence="2 3">
    <name type="scientific">Acanthamoeba castellanii (strain ATCC 30010 / Neff)</name>
    <dbReference type="NCBI Taxonomy" id="1257118"/>
    <lineage>
        <taxon>Eukaryota</taxon>
        <taxon>Amoebozoa</taxon>
        <taxon>Discosea</taxon>
        <taxon>Longamoebia</taxon>
        <taxon>Centramoebida</taxon>
        <taxon>Acanthamoebidae</taxon>
        <taxon>Acanthamoeba</taxon>
    </lineage>
</organism>
<evidence type="ECO:0000259" key="1">
    <source>
        <dbReference type="PROSITE" id="PS50181"/>
    </source>
</evidence>